<dbReference type="GO" id="GO:0043171">
    <property type="term" value="P:peptide catabolic process"/>
    <property type="evidence" value="ECO:0007669"/>
    <property type="project" value="UniProtKB-ARBA"/>
</dbReference>
<evidence type="ECO:0000256" key="1">
    <source>
        <dbReference type="ARBA" id="ARBA00010491"/>
    </source>
</evidence>
<dbReference type="GO" id="GO:0006508">
    <property type="term" value="P:proteolysis"/>
    <property type="evidence" value="ECO:0007669"/>
    <property type="project" value="UniProtKB-KW"/>
</dbReference>
<keyword evidence="5" id="KW-0378">Hydrolase</keyword>
<comment type="caution">
    <text evidence="7">The sequence shown here is derived from an EMBL/GenBank/DDBJ whole genome shotgun (WGS) entry which is preliminary data.</text>
</comment>
<keyword evidence="3" id="KW-0645">Protease</keyword>
<dbReference type="EMBL" id="AFFY01000206">
    <property type="protein sequence ID" value="EHG98113.1"/>
    <property type="molecule type" value="Genomic_DNA"/>
</dbReference>
<evidence type="ECO:0000256" key="4">
    <source>
        <dbReference type="ARBA" id="ARBA00022729"/>
    </source>
</evidence>
<dbReference type="STRING" id="762968.HMPREF9441_04052"/>
<protein>
    <recommendedName>
        <fullName evidence="9">Peptidase S46</fullName>
    </recommendedName>
</protein>
<dbReference type="Proteomes" id="UP000003598">
    <property type="component" value="Unassembled WGS sequence"/>
</dbReference>
<keyword evidence="6" id="KW-0720">Serine protease</keyword>
<dbReference type="HOGENOM" id="CLU_2728266_0_0_10"/>
<evidence type="ECO:0000313" key="7">
    <source>
        <dbReference type="EMBL" id="EHG98113.1"/>
    </source>
</evidence>
<gene>
    <name evidence="7" type="ORF">HMPREF9441_04052</name>
</gene>
<evidence type="ECO:0000256" key="3">
    <source>
        <dbReference type="ARBA" id="ARBA00022670"/>
    </source>
</evidence>
<dbReference type="PANTHER" id="PTHR38469:SF1">
    <property type="entry name" value="PERIPLASMIC PEPTIDASE SUBFAMILY S1B"/>
    <property type="match status" value="1"/>
</dbReference>
<keyword evidence="4" id="KW-0732">Signal</keyword>
<keyword evidence="2" id="KW-0031">Aminopeptidase</keyword>
<comment type="similarity">
    <text evidence="1">Belongs to the peptidase S46 family.</text>
</comment>
<dbReference type="SUPFAM" id="SSF50494">
    <property type="entry name" value="Trypsin-like serine proteases"/>
    <property type="match status" value="1"/>
</dbReference>
<dbReference type="InterPro" id="IPR019500">
    <property type="entry name" value="Pep_S46"/>
</dbReference>
<dbReference type="MEROPS" id="S46.002"/>
<evidence type="ECO:0000256" key="2">
    <source>
        <dbReference type="ARBA" id="ARBA00022438"/>
    </source>
</evidence>
<dbReference type="PANTHER" id="PTHR38469">
    <property type="entry name" value="PERIPLASMIC PEPTIDASE SUBFAMILY S1B"/>
    <property type="match status" value="1"/>
</dbReference>
<dbReference type="GO" id="GO:0070009">
    <property type="term" value="F:serine-type aminopeptidase activity"/>
    <property type="evidence" value="ECO:0007669"/>
    <property type="project" value="InterPro"/>
</dbReference>
<keyword evidence="8" id="KW-1185">Reference proteome</keyword>
<evidence type="ECO:0000256" key="6">
    <source>
        <dbReference type="ARBA" id="ARBA00022825"/>
    </source>
</evidence>
<feature type="non-terminal residue" evidence="7">
    <location>
        <position position="72"/>
    </location>
</feature>
<evidence type="ECO:0000313" key="8">
    <source>
        <dbReference type="Proteomes" id="UP000003598"/>
    </source>
</evidence>
<dbReference type="GO" id="GO:0008239">
    <property type="term" value="F:dipeptidyl-peptidase activity"/>
    <property type="evidence" value="ECO:0007669"/>
    <property type="project" value="InterPro"/>
</dbReference>
<dbReference type="Pfam" id="PF10459">
    <property type="entry name" value="Peptidase_S46"/>
    <property type="match status" value="1"/>
</dbReference>
<proteinExistence type="inferred from homology"/>
<sequence>MQFNGGCTASIISKDGLVLTNHHCGYGNIAQLSTPEHNHLRDGFWARSKDEELSPKQSFVRFFVRMDNVTER</sequence>
<dbReference type="eggNOG" id="COG3591">
    <property type="taxonomic scope" value="Bacteria"/>
</dbReference>
<dbReference type="InterPro" id="IPR009003">
    <property type="entry name" value="Peptidase_S1_PA"/>
</dbReference>
<evidence type="ECO:0008006" key="9">
    <source>
        <dbReference type="Google" id="ProtNLM"/>
    </source>
</evidence>
<name>G5SXC1_9BACT</name>
<dbReference type="AlphaFoldDB" id="G5SXC1"/>
<accession>G5SXC1</accession>
<reference evidence="7 8" key="1">
    <citation type="submission" date="2011-03" db="EMBL/GenBank/DDBJ databases">
        <authorList>
            <person name="Weinstock G."/>
            <person name="Sodergren E."/>
            <person name="Clifton S."/>
            <person name="Fulton L."/>
            <person name="Fulton B."/>
            <person name="Courtney L."/>
            <person name="Fronick C."/>
            <person name="Harrison M."/>
            <person name="Strong C."/>
            <person name="Farmer C."/>
            <person name="Delahaunty K."/>
            <person name="Markovic C."/>
            <person name="Hall O."/>
            <person name="Minx P."/>
            <person name="Tomlinson C."/>
            <person name="Mitreva M."/>
            <person name="Hou S."/>
            <person name="Chen J."/>
            <person name="Wollam A."/>
            <person name="Pepin K.H."/>
            <person name="Johnson M."/>
            <person name="Bhonagiri V."/>
            <person name="Zhang X."/>
            <person name="Suruliraj S."/>
            <person name="Warren W."/>
            <person name="Chinwalla A."/>
            <person name="Mardis E.R."/>
            <person name="Wilson R.K."/>
        </authorList>
    </citation>
    <scope>NUCLEOTIDE SEQUENCE [LARGE SCALE GENOMIC DNA]</scope>
    <source>
        <strain evidence="7 8">YIT 11840</strain>
    </source>
</reference>
<evidence type="ECO:0000256" key="5">
    <source>
        <dbReference type="ARBA" id="ARBA00022801"/>
    </source>
</evidence>
<organism evidence="7 8">
    <name type="scientific">Paraprevotella clara YIT 11840</name>
    <dbReference type="NCBI Taxonomy" id="762968"/>
    <lineage>
        <taxon>Bacteria</taxon>
        <taxon>Pseudomonadati</taxon>
        <taxon>Bacteroidota</taxon>
        <taxon>Bacteroidia</taxon>
        <taxon>Bacteroidales</taxon>
        <taxon>Prevotellaceae</taxon>
        <taxon>Paraprevotella</taxon>
    </lineage>
</organism>